<evidence type="ECO:0000256" key="1">
    <source>
        <dbReference type="ARBA" id="ARBA00000085"/>
    </source>
</evidence>
<dbReference type="EMBL" id="PUIV01000005">
    <property type="protein sequence ID" value="PWB94898.1"/>
    <property type="molecule type" value="Genomic_DNA"/>
</dbReference>
<dbReference type="PRINTS" id="PR00344">
    <property type="entry name" value="BCTRLSENSOR"/>
</dbReference>
<comment type="catalytic activity">
    <reaction evidence="1">
        <text>ATP + protein L-histidine = ADP + protein N-phospho-L-histidine.</text>
        <dbReference type="EC" id="2.7.13.3"/>
    </reaction>
</comment>
<protein>
    <recommendedName>
        <fullName evidence="2">histidine kinase</fullName>
        <ecNumber evidence="2">2.7.13.3</ecNumber>
    </recommendedName>
</protein>
<dbReference type="Gene3D" id="1.10.287.130">
    <property type="match status" value="1"/>
</dbReference>
<dbReference type="SUPFAM" id="SSF52172">
    <property type="entry name" value="CheY-like"/>
    <property type="match status" value="2"/>
</dbReference>
<feature type="region of interest" description="Disordered" evidence="5">
    <location>
        <begin position="1"/>
        <end position="20"/>
    </location>
</feature>
<keyword evidence="9" id="KW-1185">Reference proteome</keyword>
<sequence length="528" mass="58191">MMRAIENSSNPSGRRRPAAADFDAGGAGKLPVVLIVDDFPENLIAMAAMLRCDEFEIVTAQSGRAALDILLEKSVALAIIDVHMPEMDGFELATLMRGVEKTRYVPIVFVTAHSPDVSRMFKGYEVGAVDYLFKPIDEQVLRSKVDVFVTLERQRQQLLQIERMREMFVGILGHDLRNPLQSILTSAERSLTKAEDDDHRKALHIIRQSGGRMARMIEQILDLTRIRMGGGLAIRPAPADFRRIVEQIADEFAGRESRLRLDFDGDMQGAWDIDRILQLLSNLVGNAVEHSPAGAAVSLRIDGVSAGWLAIDVCNEGRGVPSALRDALFEPFASGDRLRGLGLGLYICRQIVLAHGGAIEFESDDAQGTRFHILLPRHCTSEHRPPIDIHDDARAVARPPQRRNGIILIVDDDPDVRDSLELLLTTEGHDVLAAADGDAATRIVVDGRARPDMVIIDYHLPDGVHGPHVVRRLRELLNHDLPALVLSGGPADADRIPLQNSAHLGKPADVERLIETIQKFLAQAAERS</sequence>
<dbReference type="InterPro" id="IPR001789">
    <property type="entry name" value="Sig_transdc_resp-reg_receiver"/>
</dbReference>
<evidence type="ECO:0000313" key="9">
    <source>
        <dbReference type="Proteomes" id="UP000245137"/>
    </source>
</evidence>
<comment type="caution">
    <text evidence="8">The sequence shown here is derived from an EMBL/GenBank/DDBJ whole genome shotgun (WGS) entry which is preliminary data.</text>
</comment>
<evidence type="ECO:0000256" key="4">
    <source>
        <dbReference type="PROSITE-ProRule" id="PRU00169"/>
    </source>
</evidence>
<feature type="compositionally biased region" description="Polar residues" evidence="5">
    <location>
        <begin position="1"/>
        <end position="12"/>
    </location>
</feature>
<dbReference type="Pfam" id="PF02518">
    <property type="entry name" value="HATPase_c"/>
    <property type="match status" value="1"/>
</dbReference>
<dbReference type="PANTHER" id="PTHR43547:SF2">
    <property type="entry name" value="HYBRID SIGNAL TRANSDUCTION HISTIDINE KINASE C"/>
    <property type="match status" value="1"/>
</dbReference>
<dbReference type="SMART" id="SM00448">
    <property type="entry name" value="REC"/>
    <property type="match status" value="2"/>
</dbReference>
<proteinExistence type="predicted"/>
<dbReference type="InterPro" id="IPR003661">
    <property type="entry name" value="HisK_dim/P_dom"/>
</dbReference>
<dbReference type="InterPro" id="IPR004358">
    <property type="entry name" value="Sig_transdc_His_kin-like_C"/>
</dbReference>
<dbReference type="SUPFAM" id="SSF55874">
    <property type="entry name" value="ATPase domain of HSP90 chaperone/DNA topoisomerase II/histidine kinase"/>
    <property type="match status" value="1"/>
</dbReference>
<dbReference type="Pfam" id="PF00072">
    <property type="entry name" value="Response_reg"/>
    <property type="match status" value="2"/>
</dbReference>
<dbReference type="GO" id="GO:0000155">
    <property type="term" value="F:phosphorelay sensor kinase activity"/>
    <property type="evidence" value="ECO:0007669"/>
    <property type="project" value="InterPro"/>
</dbReference>
<dbReference type="InterPro" id="IPR036890">
    <property type="entry name" value="HATPase_C_sf"/>
</dbReference>
<dbReference type="PROSITE" id="PS50109">
    <property type="entry name" value="HIS_KIN"/>
    <property type="match status" value="1"/>
</dbReference>
<dbReference type="Gene3D" id="3.30.565.10">
    <property type="entry name" value="Histidine kinase-like ATPase, C-terminal domain"/>
    <property type="match status" value="1"/>
</dbReference>
<dbReference type="InterPro" id="IPR005467">
    <property type="entry name" value="His_kinase_dom"/>
</dbReference>
<organism evidence="8 9">
    <name type="scientific">Methylosinus sporium</name>
    <dbReference type="NCBI Taxonomy" id="428"/>
    <lineage>
        <taxon>Bacteria</taxon>
        <taxon>Pseudomonadati</taxon>
        <taxon>Pseudomonadota</taxon>
        <taxon>Alphaproteobacteria</taxon>
        <taxon>Hyphomicrobiales</taxon>
        <taxon>Methylocystaceae</taxon>
        <taxon>Methylosinus</taxon>
    </lineage>
</organism>
<dbReference type="OrthoDB" id="341208at2"/>
<evidence type="ECO:0000313" key="8">
    <source>
        <dbReference type="EMBL" id="PWB94898.1"/>
    </source>
</evidence>
<dbReference type="Gene3D" id="3.40.50.2300">
    <property type="match status" value="2"/>
</dbReference>
<dbReference type="CDD" id="cd00075">
    <property type="entry name" value="HATPase"/>
    <property type="match status" value="1"/>
</dbReference>
<feature type="domain" description="Response regulatory" evidence="7">
    <location>
        <begin position="32"/>
        <end position="149"/>
    </location>
</feature>
<evidence type="ECO:0000256" key="3">
    <source>
        <dbReference type="ARBA" id="ARBA00022553"/>
    </source>
</evidence>
<dbReference type="InterPro" id="IPR011006">
    <property type="entry name" value="CheY-like_superfamily"/>
</dbReference>
<evidence type="ECO:0000256" key="5">
    <source>
        <dbReference type="SAM" id="MobiDB-lite"/>
    </source>
</evidence>
<dbReference type="Pfam" id="PF00512">
    <property type="entry name" value="HisKA"/>
    <property type="match status" value="1"/>
</dbReference>
<dbReference type="CDD" id="cd00082">
    <property type="entry name" value="HisKA"/>
    <property type="match status" value="1"/>
</dbReference>
<dbReference type="RefSeq" id="WP_108916267.1">
    <property type="nucleotide sequence ID" value="NZ_CP189553.1"/>
</dbReference>
<dbReference type="PANTHER" id="PTHR43547">
    <property type="entry name" value="TWO-COMPONENT HISTIDINE KINASE"/>
    <property type="match status" value="1"/>
</dbReference>
<evidence type="ECO:0000256" key="2">
    <source>
        <dbReference type="ARBA" id="ARBA00012438"/>
    </source>
</evidence>
<name>A0A2U1STF4_METSR</name>
<keyword evidence="3 4" id="KW-0597">Phosphoprotein</keyword>
<keyword evidence="8" id="KW-0808">Transferase</keyword>
<feature type="modified residue" description="4-aspartylphosphate" evidence="4">
    <location>
        <position position="457"/>
    </location>
</feature>
<evidence type="ECO:0000259" key="7">
    <source>
        <dbReference type="PROSITE" id="PS50110"/>
    </source>
</evidence>
<dbReference type="InterPro" id="IPR036097">
    <property type="entry name" value="HisK_dim/P_sf"/>
</dbReference>
<keyword evidence="8" id="KW-0418">Kinase</keyword>
<accession>A0A2U1STF4</accession>
<evidence type="ECO:0000259" key="6">
    <source>
        <dbReference type="PROSITE" id="PS50109"/>
    </source>
</evidence>
<reference evidence="8 9" key="1">
    <citation type="journal article" date="2018" name="Appl. Microbiol. Biotechnol.">
        <title>Co-cultivation of the strictly anaerobic methanogen Methanosarcina barkeri with aerobic methanotrophs in an oxygen-limited membrane bioreactor.</title>
        <authorList>
            <person name="In 't Zandt M.H."/>
            <person name="van den Bosch T.J.M."/>
            <person name="Rijkers R."/>
            <person name="van Kessel M.A.H.J."/>
            <person name="Jetten M.S.M."/>
            <person name="Welte C.U."/>
        </authorList>
    </citation>
    <scope>NUCLEOTIDE SEQUENCE [LARGE SCALE GENOMIC DNA]</scope>
    <source>
        <strain evidence="8 9">DSM 17706</strain>
    </source>
</reference>
<gene>
    <name evidence="8" type="ORF">C5689_05485</name>
</gene>
<dbReference type="InterPro" id="IPR003594">
    <property type="entry name" value="HATPase_dom"/>
</dbReference>
<dbReference type="SUPFAM" id="SSF47384">
    <property type="entry name" value="Homodimeric domain of signal transducing histidine kinase"/>
    <property type="match status" value="1"/>
</dbReference>
<feature type="modified residue" description="4-aspartylphosphate" evidence="4">
    <location>
        <position position="81"/>
    </location>
</feature>
<dbReference type="AlphaFoldDB" id="A0A2U1STF4"/>
<dbReference type="EC" id="2.7.13.3" evidence="2"/>
<dbReference type="Proteomes" id="UP000245137">
    <property type="component" value="Unassembled WGS sequence"/>
</dbReference>
<dbReference type="PROSITE" id="PS50110">
    <property type="entry name" value="RESPONSE_REGULATORY"/>
    <property type="match status" value="2"/>
</dbReference>
<dbReference type="SMART" id="SM00387">
    <property type="entry name" value="HATPase_c"/>
    <property type="match status" value="1"/>
</dbReference>
<feature type="domain" description="Response regulatory" evidence="7">
    <location>
        <begin position="406"/>
        <end position="521"/>
    </location>
</feature>
<dbReference type="SMART" id="SM00388">
    <property type="entry name" value="HisKA"/>
    <property type="match status" value="1"/>
</dbReference>
<feature type="domain" description="Histidine kinase" evidence="6">
    <location>
        <begin position="171"/>
        <end position="379"/>
    </location>
</feature>